<comment type="caution">
    <text evidence="2">The sequence shown here is derived from an EMBL/GenBank/DDBJ whole genome shotgun (WGS) entry which is preliminary data.</text>
</comment>
<dbReference type="EMBL" id="JAUYVT010000291">
    <property type="protein sequence ID" value="MDP2567230.1"/>
    <property type="molecule type" value="Genomic_DNA"/>
</dbReference>
<name>A0ABT9FKW0_9GAMM</name>
<evidence type="ECO:0000256" key="1">
    <source>
        <dbReference type="SAM" id="Phobius"/>
    </source>
</evidence>
<protein>
    <submittedName>
        <fullName evidence="2">Uncharacterized protein</fullName>
    </submittedName>
</protein>
<feature type="non-terminal residue" evidence="2">
    <location>
        <position position="1"/>
    </location>
</feature>
<keyword evidence="1" id="KW-0472">Membrane</keyword>
<gene>
    <name evidence="2" type="ORF">Q8W34_21755</name>
</gene>
<keyword evidence="1" id="KW-1133">Transmembrane helix</keyword>
<keyword evidence="1" id="KW-0812">Transmembrane</keyword>
<reference evidence="2" key="1">
    <citation type="submission" date="2023-07" db="EMBL/GenBank/DDBJ databases">
        <title>Genome content predicts the carbon catabolic preferences of heterotrophic bacteria.</title>
        <authorList>
            <person name="Gralka M."/>
        </authorList>
    </citation>
    <scope>NUCLEOTIDE SEQUENCE</scope>
    <source>
        <strain evidence="2">4G09</strain>
    </source>
</reference>
<accession>A0ABT9FKW0</accession>
<evidence type="ECO:0000313" key="2">
    <source>
        <dbReference type="EMBL" id="MDP2567230.1"/>
    </source>
</evidence>
<sequence length="76" mass="8457">VSPRFSLYYYLNKIAGNSLTKLYKWANVIIFSVISAAMISVSSTAVRFLFDIPAKLDWYPYCLAFVGIVLAVGSIV</sequence>
<proteinExistence type="predicted"/>
<evidence type="ECO:0000313" key="3">
    <source>
        <dbReference type="Proteomes" id="UP001177212"/>
    </source>
</evidence>
<organism evidence="2 3">
    <name type="scientific">Pseudoalteromonas marina</name>
    <dbReference type="NCBI Taxonomy" id="267375"/>
    <lineage>
        <taxon>Bacteria</taxon>
        <taxon>Pseudomonadati</taxon>
        <taxon>Pseudomonadota</taxon>
        <taxon>Gammaproteobacteria</taxon>
        <taxon>Alteromonadales</taxon>
        <taxon>Pseudoalteromonadaceae</taxon>
        <taxon>Pseudoalteromonas</taxon>
    </lineage>
</organism>
<feature type="non-terminal residue" evidence="2">
    <location>
        <position position="76"/>
    </location>
</feature>
<feature type="transmembrane region" description="Helical" evidence="1">
    <location>
        <begin position="58"/>
        <end position="75"/>
    </location>
</feature>
<dbReference type="Proteomes" id="UP001177212">
    <property type="component" value="Unassembled WGS sequence"/>
</dbReference>
<feature type="transmembrane region" description="Helical" evidence="1">
    <location>
        <begin position="25"/>
        <end position="46"/>
    </location>
</feature>
<keyword evidence="3" id="KW-1185">Reference proteome</keyword>